<sequence length="15" mass="1797">MRLLMTPSMKMTIML</sequence>
<accession>A0A9P0MHQ1</accession>
<protein>
    <submittedName>
        <fullName evidence="1">Uncharacterized protein</fullName>
    </submittedName>
</protein>
<gene>
    <name evidence="1" type="ORF">ACAOBT_LOCUS34052</name>
</gene>
<comment type="caution">
    <text evidence="1">The sequence shown here is derived from an EMBL/GenBank/DDBJ whole genome shotgun (WGS) entry which is preliminary data.</text>
</comment>
<keyword evidence="2" id="KW-1185">Reference proteome</keyword>
<reference evidence="1" key="1">
    <citation type="submission" date="2022-03" db="EMBL/GenBank/DDBJ databases">
        <authorList>
            <person name="Sayadi A."/>
        </authorList>
    </citation>
    <scope>NUCLEOTIDE SEQUENCE</scope>
</reference>
<proteinExistence type="predicted"/>
<evidence type="ECO:0000313" key="2">
    <source>
        <dbReference type="Proteomes" id="UP001152888"/>
    </source>
</evidence>
<evidence type="ECO:0000313" key="1">
    <source>
        <dbReference type="EMBL" id="CAH2014347.1"/>
    </source>
</evidence>
<dbReference type="EMBL" id="CAKOFQ010008478">
    <property type="protein sequence ID" value="CAH2014347.1"/>
    <property type="molecule type" value="Genomic_DNA"/>
</dbReference>
<organism evidence="1 2">
    <name type="scientific">Acanthoscelides obtectus</name>
    <name type="common">Bean weevil</name>
    <name type="synonym">Bruchus obtectus</name>
    <dbReference type="NCBI Taxonomy" id="200917"/>
    <lineage>
        <taxon>Eukaryota</taxon>
        <taxon>Metazoa</taxon>
        <taxon>Ecdysozoa</taxon>
        <taxon>Arthropoda</taxon>
        <taxon>Hexapoda</taxon>
        <taxon>Insecta</taxon>
        <taxon>Pterygota</taxon>
        <taxon>Neoptera</taxon>
        <taxon>Endopterygota</taxon>
        <taxon>Coleoptera</taxon>
        <taxon>Polyphaga</taxon>
        <taxon>Cucujiformia</taxon>
        <taxon>Chrysomeloidea</taxon>
        <taxon>Chrysomelidae</taxon>
        <taxon>Bruchinae</taxon>
        <taxon>Bruchini</taxon>
        <taxon>Acanthoscelides</taxon>
    </lineage>
</organism>
<name>A0A9P0MHQ1_ACAOB</name>
<dbReference type="Proteomes" id="UP001152888">
    <property type="component" value="Unassembled WGS sequence"/>
</dbReference>